<evidence type="ECO:0000256" key="8">
    <source>
        <dbReference type="SAM" id="SignalP"/>
    </source>
</evidence>
<feature type="domain" description="MD-2-related lipid-recognition" evidence="9">
    <location>
        <begin position="43"/>
        <end position="165"/>
    </location>
</feature>
<comment type="caution">
    <text evidence="10">The sequence shown here is derived from an EMBL/GenBank/DDBJ whole genome shotgun (WGS) entry which is preliminary data.</text>
</comment>
<comment type="similarity">
    <text evidence="2">Belongs to the NPC2 family.</text>
</comment>
<organism evidence="10 11">
    <name type="scientific">Xylaria grammica</name>
    <dbReference type="NCBI Taxonomy" id="363999"/>
    <lineage>
        <taxon>Eukaryota</taxon>
        <taxon>Fungi</taxon>
        <taxon>Dikarya</taxon>
        <taxon>Ascomycota</taxon>
        <taxon>Pezizomycotina</taxon>
        <taxon>Sordariomycetes</taxon>
        <taxon>Xylariomycetidae</taxon>
        <taxon>Xylariales</taxon>
        <taxon>Xylariaceae</taxon>
        <taxon>Xylaria</taxon>
    </lineage>
</organism>
<dbReference type="STRING" id="363999.A0A439DDR9"/>
<evidence type="ECO:0000256" key="1">
    <source>
        <dbReference type="ARBA" id="ARBA00002053"/>
    </source>
</evidence>
<sequence>MRFFSAAFVAALSASNLVSAGSWFDSGDVTVNDAKKVPGDSPLQFCDTDHSRDTVQIEKVDLLPNPPESGSKLVIHATGTVYEPIEQGAYVKLTVKYGLIRLISTTADLCEQVDNVDLKCPIEKGVLSITKDVDIPKEVPPGTYNVFADVYNSDDTPITCLEASVTFGSKKKSTEAVESGGEL</sequence>
<evidence type="ECO:0000256" key="4">
    <source>
        <dbReference type="ARBA" id="ARBA00016056"/>
    </source>
</evidence>
<dbReference type="SUPFAM" id="SSF81296">
    <property type="entry name" value="E set domains"/>
    <property type="match status" value="1"/>
</dbReference>
<dbReference type="Gene3D" id="2.60.40.770">
    <property type="match status" value="1"/>
</dbReference>
<dbReference type="Proteomes" id="UP000286045">
    <property type="component" value="Unassembled WGS sequence"/>
</dbReference>
<keyword evidence="11" id="KW-1185">Reference proteome</keyword>
<evidence type="ECO:0000256" key="7">
    <source>
        <dbReference type="ARBA" id="ARBA00023055"/>
    </source>
</evidence>
<evidence type="ECO:0000256" key="5">
    <source>
        <dbReference type="ARBA" id="ARBA00022448"/>
    </source>
</evidence>
<keyword evidence="5" id="KW-0813">Transport</keyword>
<name>A0A439DDR9_9PEZI</name>
<comment type="subunit">
    <text evidence="3">Monomer.</text>
</comment>
<evidence type="ECO:0000256" key="6">
    <source>
        <dbReference type="ARBA" id="ARBA00022729"/>
    </source>
</evidence>
<gene>
    <name evidence="10" type="ORF">EKO27_g2591</name>
</gene>
<dbReference type="PANTHER" id="PTHR11306:SF0">
    <property type="entry name" value="PHOSPHATIDYLGLYCEROL_PHOSPHATIDYLINOSITOL TRANSFER PROTEIN"/>
    <property type="match status" value="1"/>
</dbReference>
<feature type="chain" id="PRO_5019327351" description="Phosphatidylglycerol/phosphatidylinositol transfer protein" evidence="8">
    <location>
        <begin position="21"/>
        <end position="183"/>
    </location>
</feature>
<dbReference type="InterPro" id="IPR039670">
    <property type="entry name" value="NPC2-like"/>
</dbReference>
<dbReference type="PANTHER" id="PTHR11306">
    <property type="entry name" value="NIEMANN PICK TYPE C2 PROTEIN NPC2-RELATED"/>
    <property type="match status" value="1"/>
</dbReference>
<evidence type="ECO:0000259" key="9">
    <source>
        <dbReference type="SMART" id="SM00737"/>
    </source>
</evidence>
<evidence type="ECO:0000313" key="10">
    <source>
        <dbReference type="EMBL" id="RWA12506.1"/>
    </source>
</evidence>
<dbReference type="AlphaFoldDB" id="A0A439DDR9"/>
<evidence type="ECO:0000313" key="11">
    <source>
        <dbReference type="Proteomes" id="UP000286045"/>
    </source>
</evidence>
<evidence type="ECO:0000256" key="2">
    <source>
        <dbReference type="ARBA" id="ARBA00006370"/>
    </source>
</evidence>
<dbReference type="FunFam" id="2.60.40.770:FF:000004">
    <property type="entry name" value="Phosphatidylglycerol/phosphatidylinositol transfer protein"/>
    <property type="match status" value="1"/>
</dbReference>
<keyword evidence="6 8" id="KW-0732">Signal</keyword>
<feature type="signal peptide" evidence="8">
    <location>
        <begin position="1"/>
        <end position="20"/>
    </location>
</feature>
<comment type="function">
    <text evidence="1">Catalyzes the intermembrane transfer of phosphatidylglycerol and phosphatidylinositol.</text>
</comment>
<dbReference type="InterPro" id="IPR003172">
    <property type="entry name" value="ML_dom"/>
</dbReference>
<dbReference type="GO" id="GO:0032366">
    <property type="term" value="P:intracellular sterol transport"/>
    <property type="evidence" value="ECO:0007669"/>
    <property type="project" value="InterPro"/>
</dbReference>
<dbReference type="EMBL" id="RYZI01000049">
    <property type="protein sequence ID" value="RWA12506.1"/>
    <property type="molecule type" value="Genomic_DNA"/>
</dbReference>
<evidence type="ECO:0000256" key="3">
    <source>
        <dbReference type="ARBA" id="ARBA00011245"/>
    </source>
</evidence>
<reference evidence="10 11" key="1">
    <citation type="submission" date="2018-12" db="EMBL/GenBank/DDBJ databases">
        <title>Draft genome sequence of Xylaria grammica IHI A82.</title>
        <authorList>
            <person name="Buettner E."/>
            <person name="Kellner H."/>
        </authorList>
    </citation>
    <scope>NUCLEOTIDE SEQUENCE [LARGE SCALE GENOMIC DNA]</scope>
    <source>
        <strain evidence="10 11">IHI A82</strain>
    </source>
</reference>
<dbReference type="Pfam" id="PF02221">
    <property type="entry name" value="E1_DerP2_DerF2"/>
    <property type="match status" value="1"/>
</dbReference>
<dbReference type="InterPro" id="IPR033917">
    <property type="entry name" value="ML_PG-PI_TP"/>
</dbReference>
<proteinExistence type="inferred from homology"/>
<protein>
    <recommendedName>
        <fullName evidence="4">Phosphatidylglycerol/phosphatidylinositol transfer protein</fullName>
    </recommendedName>
</protein>
<dbReference type="GO" id="GO:0032934">
    <property type="term" value="F:sterol binding"/>
    <property type="evidence" value="ECO:0007669"/>
    <property type="project" value="InterPro"/>
</dbReference>
<dbReference type="CDD" id="cd00917">
    <property type="entry name" value="PG-PI_TP"/>
    <property type="match status" value="1"/>
</dbReference>
<dbReference type="SMART" id="SM00737">
    <property type="entry name" value="ML"/>
    <property type="match status" value="1"/>
</dbReference>
<accession>A0A439DDR9</accession>
<keyword evidence="7" id="KW-0445">Lipid transport</keyword>
<dbReference type="InterPro" id="IPR014756">
    <property type="entry name" value="Ig_E-set"/>
</dbReference>